<feature type="repeat" description="ANK" evidence="1">
    <location>
        <begin position="126"/>
        <end position="158"/>
    </location>
</feature>
<dbReference type="PROSITE" id="PS50297">
    <property type="entry name" value="ANK_REP_REGION"/>
    <property type="match status" value="2"/>
</dbReference>
<dbReference type="Pfam" id="PF13962">
    <property type="entry name" value="PGG"/>
    <property type="match status" value="1"/>
</dbReference>
<dbReference type="EMBL" id="LR881468">
    <property type="protein sequence ID" value="CAD5325763.1"/>
    <property type="molecule type" value="Genomic_DNA"/>
</dbReference>
<dbReference type="Pfam" id="PF12796">
    <property type="entry name" value="Ank_2"/>
    <property type="match status" value="1"/>
</dbReference>
<dbReference type="SMART" id="SM00248">
    <property type="entry name" value="ANK"/>
    <property type="match status" value="6"/>
</dbReference>
<dbReference type="Proteomes" id="UP000516314">
    <property type="component" value="Chromosome 3"/>
</dbReference>
<dbReference type="InterPro" id="IPR026961">
    <property type="entry name" value="PGG_dom"/>
</dbReference>
<feature type="compositionally biased region" description="Basic and acidic residues" evidence="2">
    <location>
        <begin position="44"/>
        <end position="54"/>
    </location>
</feature>
<feature type="transmembrane region" description="Helical" evidence="3">
    <location>
        <begin position="476"/>
        <end position="501"/>
    </location>
</feature>
<keyword evidence="1" id="KW-0040">ANK repeat</keyword>
<dbReference type="Gene3D" id="1.25.40.20">
    <property type="entry name" value="Ankyrin repeat-containing domain"/>
    <property type="match status" value="1"/>
</dbReference>
<feature type="repeat" description="ANK" evidence="1">
    <location>
        <begin position="160"/>
        <end position="192"/>
    </location>
</feature>
<evidence type="ECO:0000256" key="2">
    <source>
        <dbReference type="SAM" id="MobiDB-lite"/>
    </source>
</evidence>
<name>A0A7G2EV05_ARATH</name>
<feature type="compositionally biased region" description="Polar residues" evidence="2">
    <location>
        <begin position="653"/>
        <end position="665"/>
    </location>
</feature>
<dbReference type="PROSITE" id="PS50088">
    <property type="entry name" value="ANK_REPEAT"/>
    <property type="match status" value="2"/>
</dbReference>
<dbReference type="AlphaFoldDB" id="A0A7G2EV05"/>
<feature type="region of interest" description="Disordered" evidence="2">
    <location>
        <begin position="27"/>
        <end position="56"/>
    </location>
</feature>
<feature type="transmembrane region" description="Helical" evidence="3">
    <location>
        <begin position="411"/>
        <end position="431"/>
    </location>
</feature>
<keyword evidence="3" id="KW-1133">Transmembrane helix</keyword>
<evidence type="ECO:0000256" key="1">
    <source>
        <dbReference type="PROSITE-ProRule" id="PRU00023"/>
    </source>
</evidence>
<dbReference type="PANTHER" id="PTHR35117">
    <property type="entry name" value="MYOSIN-M HEAVY PROTEIN"/>
    <property type="match status" value="1"/>
</dbReference>
<feature type="compositionally biased region" description="Polar residues" evidence="2">
    <location>
        <begin position="30"/>
        <end position="42"/>
    </location>
</feature>
<protein>
    <submittedName>
        <fullName evidence="5">(thale cress) hypothetical protein</fullName>
    </submittedName>
</protein>
<dbReference type="PANTHER" id="PTHR35117:SF1">
    <property type="entry name" value="MYOSIN-M HEAVY PROTEIN"/>
    <property type="match status" value="1"/>
</dbReference>
<feature type="transmembrane region" description="Helical" evidence="3">
    <location>
        <begin position="507"/>
        <end position="529"/>
    </location>
</feature>
<evidence type="ECO:0000259" key="4">
    <source>
        <dbReference type="Pfam" id="PF13962"/>
    </source>
</evidence>
<proteinExistence type="predicted"/>
<keyword evidence="3" id="KW-0812">Transmembrane</keyword>
<evidence type="ECO:0000313" key="5">
    <source>
        <dbReference type="EMBL" id="CAD5325763.1"/>
    </source>
</evidence>
<evidence type="ECO:0000256" key="3">
    <source>
        <dbReference type="SAM" id="Phobius"/>
    </source>
</evidence>
<feature type="region of interest" description="Disordered" evidence="2">
    <location>
        <begin position="772"/>
        <end position="806"/>
    </location>
</feature>
<feature type="region of interest" description="Disordered" evidence="2">
    <location>
        <begin position="641"/>
        <end position="665"/>
    </location>
</feature>
<feature type="compositionally biased region" description="Polar residues" evidence="2">
    <location>
        <begin position="689"/>
        <end position="698"/>
    </location>
</feature>
<feature type="compositionally biased region" description="Polar residues" evidence="2">
    <location>
        <begin position="772"/>
        <end position="787"/>
    </location>
</feature>
<evidence type="ECO:0000313" key="6">
    <source>
        <dbReference type="Proteomes" id="UP000516314"/>
    </source>
</evidence>
<dbReference type="SUPFAM" id="SSF48403">
    <property type="entry name" value="Ankyrin repeat"/>
    <property type="match status" value="1"/>
</dbReference>
<feature type="compositionally biased region" description="Low complexity" evidence="2">
    <location>
        <begin position="788"/>
        <end position="797"/>
    </location>
</feature>
<feature type="transmembrane region" description="Helical" evidence="3">
    <location>
        <begin position="443"/>
        <end position="464"/>
    </location>
</feature>
<gene>
    <name evidence="5" type="ORF">AT9943_LOCUS13577</name>
</gene>
<organism evidence="5 6">
    <name type="scientific">Arabidopsis thaliana</name>
    <name type="common">Mouse-ear cress</name>
    <dbReference type="NCBI Taxonomy" id="3702"/>
    <lineage>
        <taxon>Eukaryota</taxon>
        <taxon>Viridiplantae</taxon>
        <taxon>Streptophyta</taxon>
        <taxon>Embryophyta</taxon>
        <taxon>Tracheophyta</taxon>
        <taxon>Spermatophyta</taxon>
        <taxon>Magnoliopsida</taxon>
        <taxon>eudicotyledons</taxon>
        <taxon>Gunneridae</taxon>
        <taxon>Pentapetalae</taxon>
        <taxon>rosids</taxon>
        <taxon>malvids</taxon>
        <taxon>Brassicales</taxon>
        <taxon>Brassicaceae</taxon>
        <taxon>Camelineae</taxon>
        <taxon>Arabidopsis</taxon>
    </lineage>
</organism>
<keyword evidence="3" id="KW-0472">Membrane</keyword>
<dbReference type="InterPro" id="IPR002110">
    <property type="entry name" value="Ankyrin_rpt"/>
</dbReference>
<accession>A0A7G2EV05</accession>
<dbReference type="InterPro" id="IPR036770">
    <property type="entry name" value="Ankyrin_rpt-contain_sf"/>
</dbReference>
<sequence>MRSQSTIMGILDKGKQLHQEDVIVEVGEPSGSSPNEDPSSLPNVEDHTSEDVTKPHSRNLMYKAVLTGDWKTASTLISRKECNVVEQTTGNSEIALHIAVAAKHKDFVRNLLREMDPPDLSLKNKDGNTPLSFAAALGDIETAEMLINMNRDLPDISNENSMTPIHIAALYGHGEMVQYLFSKTSIKDLNDQQYLNLFHTMISADIYGVFADVPLWMLERVDLYRNELALYPNSNKALHLLARKTSAISHKSQLNLFQQVASSWLLFDAAELGNVEILVILIRSHLDLLWIVDNNNRTLFHVAALYRHENIFSLIYELGGIKDLIASYKEKQSKDTLLHLVARLPPMNRQQVGSGAALHMQKELLWFKAVKEIVPRSYIETKNTKGELAHDIFTEQHENLRKEGERWMKETATACMLGATLIATVVFAAAITIPGGNDDSDSVALFSSMMSIVIFLSIFTSRYAEEDFRYDLPTKLMFGLSALFISIISMILAFTFSMILIRVEKASLSLVLISCLASLTALTFAYLYFHLWFNTLRSVYISMFLFLGRKREDTAMGKSSRSKGSNLIGKGEVTPTQVAFIVDRYLHDNRFSETRALFRSEASSLISDSPIRNVPNSLMTLDAMLNHYGMENVMNTYNASLTAPPPASAPTSQQKNHSISSSGLSQYNTLNGMSVSLLGNKRVDFGNFSTPSTSQSITGKRKGPEVSVTAPPVSRKSRITRATGTNKLPQADKAANNFTSETLAVAKNSASNELIGNGSSVVKCLFNKADSSVPTSSTCFRTPQKHASSGSDKSNSSQKEVTPTNTNCTIVTKERFTISPLKQITSYSVERSHLISFSSPVKSNLKMSNKRDHVKGKLNFDDTDTETCLEAPATADLVSTSPSGSEPEVDLFDMDFSNLDFSELLVDFDIGCEGSANHCLSLTPNQPTQTVSGSSPESGDCNLESDQPFLEYTSTVTDVIQISRCIDPLSNSSHSSLNTDKI</sequence>
<feature type="domain" description="PGG" evidence="4">
    <location>
        <begin position="406"/>
        <end position="499"/>
    </location>
</feature>
<reference evidence="5 6" key="1">
    <citation type="submission" date="2020-09" db="EMBL/GenBank/DDBJ databases">
        <authorList>
            <person name="Ashkenazy H."/>
        </authorList>
    </citation>
    <scope>NUCLEOTIDE SEQUENCE [LARGE SCALE GENOMIC DNA]</scope>
    <source>
        <strain evidence="6">cv. Cdm-0</strain>
    </source>
</reference>
<feature type="region of interest" description="Disordered" evidence="2">
    <location>
        <begin position="689"/>
        <end position="715"/>
    </location>
</feature>